<dbReference type="PROSITE" id="PS50893">
    <property type="entry name" value="ABC_TRANSPORTER_2"/>
    <property type="match status" value="1"/>
</dbReference>
<proteinExistence type="predicted"/>
<dbReference type="PANTHER" id="PTHR42788:SF7">
    <property type="entry name" value="NITRATE ABC TRANSPORTER ATP-BINDING PROTEIN"/>
    <property type="match status" value="1"/>
</dbReference>
<dbReference type="GeneID" id="48278323"/>
<reference evidence="8 10" key="1">
    <citation type="submission" date="2017-03" db="EMBL/GenBank/DDBJ databases">
        <title>The whole genome sequencing and assembly of Lysinibacillus sphaericus DSM 28T strain.</title>
        <authorList>
            <person name="Lee Y.-J."/>
            <person name="Yi H."/>
            <person name="Bahn Y.-S."/>
            <person name="Kim J.F."/>
            <person name="Lee D.-W."/>
        </authorList>
    </citation>
    <scope>NUCLEOTIDE SEQUENCE [LARGE SCALE GENOMIC DNA]</scope>
    <source>
        <strain evidence="8 10">DSM 28</strain>
    </source>
</reference>
<evidence type="ECO:0000313" key="11">
    <source>
        <dbReference type="Proteomes" id="UP000255295"/>
    </source>
</evidence>
<sequence length="256" mass="29135">MTAPLISIQQVSKAFAEQTVLHQISLDIQKGEVIAILGKSGCGKSTLLNLVGGFEQPTTGQVLLESQVVTKASKRCMMLMQNYGLLPWRSVQKNVELALEGEALSKVERQQRAQYYLKLVGLENRLTALPSELSGGMQQRVAIARALAIRPEVILMDEPFAALDTFTRYYLQDELLAIQKKEQTTILLVTHDIDEAIYLADRIFIMSPNPGRIHRELYIRSAKPRDRSDSEFQYFREIIFNEFQFTHPQDTIEYNI</sequence>
<evidence type="ECO:0000313" key="10">
    <source>
        <dbReference type="Proteomes" id="UP000238825"/>
    </source>
</evidence>
<dbReference type="SMART" id="SM00382">
    <property type="entry name" value="AAA"/>
    <property type="match status" value="1"/>
</dbReference>
<dbReference type="GO" id="GO:0016887">
    <property type="term" value="F:ATP hydrolysis activity"/>
    <property type="evidence" value="ECO:0007669"/>
    <property type="project" value="InterPro"/>
</dbReference>
<evidence type="ECO:0000256" key="6">
    <source>
        <dbReference type="ARBA" id="ARBA00023136"/>
    </source>
</evidence>
<gene>
    <name evidence="9" type="primary">ssuB</name>
    <name evidence="8" type="ORF">LS41612_19120</name>
    <name evidence="9" type="ORF">NCTC10338_00849</name>
</gene>
<dbReference type="InterPro" id="IPR003593">
    <property type="entry name" value="AAA+_ATPase"/>
</dbReference>
<dbReference type="GO" id="GO:0005524">
    <property type="term" value="F:ATP binding"/>
    <property type="evidence" value="ECO:0007669"/>
    <property type="project" value="UniProtKB-KW"/>
</dbReference>
<dbReference type="AlphaFoldDB" id="A0A2S0K4G2"/>
<name>A0A2S0K4G2_LYSSH</name>
<accession>A0A2S0K4G2</accession>
<dbReference type="Pfam" id="PF00005">
    <property type="entry name" value="ABC_tran"/>
    <property type="match status" value="1"/>
</dbReference>
<reference evidence="9 11" key="2">
    <citation type="submission" date="2018-06" db="EMBL/GenBank/DDBJ databases">
        <authorList>
            <consortium name="Pathogen Informatics"/>
            <person name="Doyle S."/>
        </authorList>
    </citation>
    <scope>NUCLEOTIDE SEQUENCE [LARGE SCALE GENOMIC DNA]</scope>
    <source>
        <strain evidence="9 11">NCTC10338</strain>
    </source>
</reference>
<evidence type="ECO:0000256" key="1">
    <source>
        <dbReference type="ARBA" id="ARBA00004202"/>
    </source>
</evidence>
<keyword evidence="4" id="KW-0547">Nucleotide-binding</keyword>
<evidence type="ECO:0000256" key="4">
    <source>
        <dbReference type="ARBA" id="ARBA00022741"/>
    </source>
</evidence>
<dbReference type="Gene3D" id="3.40.50.300">
    <property type="entry name" value="P-loop containing nucleotide triphosphate hydrolases"/>
    <property type="match status" value="1"/>
</dbReference>
<evidence type="ECO:0000256" key="3">
    <source>
        <dbReference type="ARBA" id="ARBA00022475"/>
    </source>
</evidence>
<protein>
    <submittedName>
        <fullName evidence="8 9">ABC transporter</fullName>
        <ecNumber evidence="9">3.6.3.-</ecNumber>
    </submittedName>
</protein>
<evidence type="ECO:0000259" key="7">
    <source>
        <dbReference type="PROSITE" id="PS50893"/>
    </source>
</evidence>
<dbReference type="RefSeq" id="WP_024362565.1">
    <property type="nucleotide sequence ID" value="NZ_BJNS01000004.1"/>
</dbReference>
<evidence type="ECO:0000313" key="9">
    <source>
        <dbReference type="EMBL" id="SUV15778.1"/>
    </source>
</evidence>
<keyword evidence="3" id="KW-1003">Cell membrane</keyword>
<evidence type="ECO:0000256" key="2">
    <source>
        <dbReference type="ARBA" id="ARBA00022448"/>
    </source>
</evidence>
<dbReference type="EMBL" id="CP019980">
    <property type="protein sequence ID" value="AVK98262.1"/>
    <property type="molecule type" value="Genomic_DNA"/>
</dbReference>
<dbReference type="PANTHER" id="PTHR42788">
    <property type="entry name" value="TAURINE IMPORT ATP-BINDING PROTEIN-RELATED"/>
    <property type="match status" value="1"/>
</dbReference>
<evidence type="ECO:0000313" key="8">
    <source>
        <dbReference type="EMBL" id="AVK98262.1"/>
    </source>
</evidence>
<keyword evidence="9" id="KW-0378">Hydrolase</keyword>
<dbReference type="InterPro" id="IPR003439">
    <property type="entry name" value="ABC_transporter-like_ATP-bd"/>
</dbReference>
<organism evidence="8 10">
    <name type="scientific">Lysinibacillus sphaericus</name>
    <name type="common">Bacillus sphaericus</name>
    <dbReference type="NCBI Taxonomy" id="1421"/>
    <lineage>
        <taxon>Bacteria</taxon>
        <taxon>Bacillati</taxon>
        <taxon>Bacillota</taxon>
        <taxon>Bacilli</taxon>
        <taxon>Bacillales</taxon>
        <taxon>Bacillaceae</taxon>
        <taxon>Lysinibacillus</taxon>
    </lineage>
</organism>
<dbReference type="InterPro" id="IPR050166">
    <property type="entry name" value="ABC_transporter_ATP-bind"/>
</dbReference>
<evidence type="ECO:0000256" key="5">
    <source>
        <dbReference type="ARBA" id="ARBA00022840"/>
    </source>
</evidence>
<dbReference type="CDD" id="cd03293">
    <property type="entry name" value="ABC_NrtD_SsuB_transporters"/>
    <property type="match status" value="1"/>
</dbReference>
<dbReference type="GO" id="GO:0005886">
    <property type="term" value="C:plasma membrane"/>
    <property type="evidence" value="ECO:0007669"/>
    <property type="project" value="UniProtKB-SubCell"/>
</dbReference>
<keyword evidence="5" id="KW-0067">ATP-binding</keyword>
<keyword evidence="6" id="KW-0472">Membrane</keyword>
<dbReference type="Proteomes" id="UP000255295">
    <property type="component" value="Unassembled WGS sequence"/>
</dbReference>
<dbReference type="InterPro" id="IPR027417">
    <property type="entry name" value="P-loop_NTPase"/>
</dbReference>
<feature type="domain" description="ABC transporter" evidence="7">
    <location>
        <begin position="6"/>
        <end position="233"/>
    </location>
</feature>
<dbReference type="SUPFAM" id="SSF52540">
    <property type="entry name" value="P-loop containing nucleoside triphosphate hydrolases"/>
    <property type="match status" value="1"/>
</dbReference>
<dbReference type="Proteomes" id="UP000238825">
    <property type="component" value="Chromosome"/>
</dbReference>
<dbReference type="EC" id="3.6.3.-" evidence="9"/>
<dbReference type="EMBL" id="UFSZ01000001">
    <property type="protein sequence ID" value="SUV15778.1"/>
    <property type="molecule type" value="Genomic_DNA"/>
</dbReference>
<dbReference type="PROSITE" id="PS00211">
    <property type="entry name" value="ABC_TRANSPORTER_1"/>
    <property type="match status" value="1"/>
</dbReference>
<keyword evidence="2" id="KW-0813">Transport</keyword>
<comment type="subcellular location">
    <subcellularLocation>
        <location evidence="1">Cell membrane</location>
        <topology evidence="1">Peripheral membrane protein</topology>
    </subcellularLocation>
</comment>
<dbReference type="InterPro" id="IPR017871">
    <property type="entry name" value="ABC_transporter-like_CS"/>
</dbReference>